<reference evidence="2" key="1">
    <citation type="journal article" date="2015" name="MBio">
        <title>Genome-Resolved Metagenomic Analysis Reveals Roles for Candidate Phyla and Other Microbial Community Members in Biogeochemical Transformations in Oil Reservoirs.</title>
        <authorList>
            <person name="Hu P."/>
            <person name="Tom L."/>
            <person name="Singh A."/>
            <person name="Thomas B.C."/>
            <person name="Baker B.J."/>
            <person name="Piceno Y.M."/>
            <person name="Andersen G.L."/>
            <person name="Banfield J.F."/>
        </authorList>
    </citation>
    <scope>NUCLEOTIDE SEQUENCE [LARGE SCALE GENOMIC DNA]</scope>
</reference>
<evidence type="ECO:0000313" key="2">
    <source>
        <dbReference type="Proteomes" id="UP000054705"/>
    </source>
</evidence>
<accession>A0A101HSB2</accession>
<sequence length="117" mass="13216">MNLPVENKEISKLIIKIGNESLELIQNFLTKRVSKENLVAGLSRLQVEEIISDNWEKLTSDAGCVPHWQVLQTLQGIMEEFEYQVGEYGESTLYDDFKDIAVNLKCIAESVAVAGER</sequence>
<comment type="caution">
    <text evidence="1">The sequence shown here is derived from an EMBL/GenBank/DDBJ whole genome shotgun (WGS) entry which is preliminary data.</text>
</comment>
<protein>
    <submittedName>
        <fullName evidence="1">Uncharacterized protein</fullName>
    </submittedName>
</protein>
<gene>
    <name evidence="1" type="ORF">XD97_0650</name>
</gene>
<dbReference type="Proteomes" id="UP000054705">
    <property type="component" value="Unassembled WGS sequence"/>
</dbReference>
<dbReference type="AlphaFoldDB" id="A0A101HSB2"/>
<organism evidence="1 2">
    <name type="scientific">Pelotomaculum thermopropionicum</name>
    <dbReference type="NCBI Taxonomy" id="110500"/>
    <lineage>
        <taxon>Bacteria</taxon>
        <taxon>Bacillati</taxon>
        <taxon>Bacillota</taxon>
        <taxon>Clostridia</taxon>
        <taxon>Eubacteriales</taxon>
        <taxon>Desulfotomaculaceae</taxon>
        <taxon>Pelotomaculum</taxon>
    </lineage>
</organism>
<evidence type="ECO:0000313" key="1">
    <source>
        <dbReference type="EMBL" id="KUK81435.1"/>
    </source>
</evidence>
<proteinExistence type="predicted"/>
<dbReference type="EMBL" id="LGGS01000152">
    <property type="protein sequence ID" value="KUK81435.1"/>
    <property type="molecule type" value="Genomic_DNA"/>
</dbReference>
<name>A0A101HSB2_9FIRM</name>